<evidence type="ECO:0000313" key="2">
    <source>
        <dbReference type="EMBL" id="OUM47300.1"/>
    </source>
</evidence>
<dbReference type="Pfam" id="PF13460">
    <property type="entry name" value="NAD_binding_10"/>
    <property type="match status" value="1"/>
</dbReference>
<dbReference type="InterPro" id="IPR036291">
    <property type="entry name" value="NAD(P)-bd_dom_sf"/>
</dbReference>
<organism evidence="2 3">
    <name type="scientific">Bacillus pseudomycoides</name>
    <dbReference type="NCBI Taxonomy" id="64104"/>
    <lineage>
        <taxon>Bacteria</taxon>
        <taxon>Bacillati</taxon>
        <taxon>Bacillota</taxon>
        <taxon>Bacilli</taxon>
        <taxon>Bacillales</taxon>
        <taxon>Bacillaceae</taxon>
        <taxon>Bacillus</taxon>
        <taxon>Bacillus cereus group</taxon>
    </lineage>
</organism>
<evidence type="ECO:0000313" key="3">
    <source>
        <dbReference type="Proteomes" id="UP000195321"/>
    </source>
</evidence>
<gene>
    <name evidence="2" type="ORF">BW425_19135</name>
</gene>
<proteinExistence type="predicted"/>
<dbReference type="AlphaFoldDB" id="A0A1Y3MFT2"/>
<protein>
    <recommendedName>
        <fullName evidence="1">NAD(P)-binding domain-containing protein</fullName>
    </recommendedName>
</protein>
<dbReference type="InterPro" id="IPR051606">
    <property type="entry name" value="Polyketide_Oxido-like"/>
</dbReference>
<dbReference type="PANTHER" id="PTHR43355">
    <property type="entry name" value="FLAVIN REDUCTASE (NADPH)"/>
    <property type="match status" value="1"/>
</dbReference>
<dbReference type="PANTHER" id="PTHR43355:SF2">
    <property type="entry name" value="FLAVIN REDUCTASE (NADPH)"/>
    <property type="match status" value="1"/>
</dbReference>
<dbReference type="Proteomes" id="UP000195321">
    <property type="component" value="Unassembled WGS sequence"/>
</dbReference>
<dbReference type="InterPro" id="IPR016040">
    <property type="entry name" value="NAD(P)-bd_dom"/>
</dbReference>
<evidence type="ECO:0000259" key="1">
    <source>
        <dbReference type="Pfam" id="PF13460"/>
    </source>
</evidence>
<dbReference type="GO" id="GO:0016646">
    <property type="term" value="F:oxidoreductase activity, acting on the CH-NH group of donors, NAD or NADP as acceptor"/>
    <property type="evidence" value="ECO:0007669"/>
    <property type="project" value="TreeGrafter"/>
</dbReference>
<feature type="domain" description="NAD(P)-binding" evidence="1">
    <location>
        <begin position="7"/>
        <end position="194"/>
    </location>
</feature>
<reference evidence="2 3" key="1">
    <citation type="submission" date="2017-02" db="EMBL/GenBank/DDBJ databases">
        <title>Bacillus pseudomycoides isolate FSL K6-0042.</title>
        <authorList>
            <person name="Kovac J."/>
        </authorList>
    </citation>
    <scope>NUCLEOTIDE SEQUENCE [LARGE SCALE GENOMIC DNA]</scope>
    <source>
        <strain evidence="2 3">FSL K6-0042</strain>
    </source>
</reference>
<dbReference type="SUPFAM" id="SSF51735">
    <property type="entry name" value="NAD(P)-binding Rossmann-fold domains"/>
    <property type="match status" value="1"/>
</dbReference>
<dbReference type="Gene3D" id="3.40.50.720">
    <property type="entry name" value="NAD(P)-binding Rossmann-like Domain"/>
    <property type="match status" value="1"/>
</dbReference>
<sequence>MKICIFGATGRVGSQLMKLALQDSHDITVLVRDQNKLMMRHNKLHIVEGDVLQGNDVKKALKGAELVLSALGTDGNRTLSNSIPSIIKHMGKEGVKRIITIGTAGILQARTNQKIYRFQSEESKRKTTTAAEDHLAAYVALKNSELCWTIVCPTHLIDGEETGIYRTETDMLPLDGSKITVGDTARFTWSLINEKVYENSRVGIAY</sequence>
<dbReference type="RefSeq" id="WP_016114601.1">
    <property type="nucleotide sequence ID" value="NZ_CP189809.1"/>
</dbReference>
<comment type="caution">
    <text evidence="2">The sequence shown here is derived from an EMBL/GenBank/DDBJ whole genome shotgun (WGS) entry which is preliminary data.</text>
</comment>
<dbReference type="EMBL" id="MWPX01000025">
    <property type="protein sequence ID" value="OUM47300.1"/>
    <property type="molecule type" value="Genomic_DNA"/>
</dbReference>
<name>A0A1Y3MFT2_9BACI</name>
<accession>A0A1Y3MFT2</accession>